<organism evidence="2 3">
    <name type="scientific">Elysia chlorotica</name>
    <name type="common">Eastern emerald elysia</name>
    <name type="synonym">Sea slug</name>
    <dbReference type="NCBI Taxonomy" id="188477"/>
    <lineage>
        <taxon>Eukaryota</taxon>
        <taxon>Metazoa</taxon>
        <taxon>Spiralia</taxon>
        <taxon>Lophotrochozoa</taxon>
        <taxon>Mollusca</taxon>
        <taxon>Gastropoda</taxon>
        <taxon>Heterobranchia</taxon>
        <taxon>Euthyneura</taxon>
        <taxon>Panpulmonata</taxon>
        <taxon>Sacoglossa</taxon>
        <taxon>Placobranchoidea</taxon>
        <taxon>Plakobranchidae</taxon>
        <taxon>Elysia</taxon>
    </lineage>
</organism>
<feature type="compositionally biased region" description="Low complexity" evidence="1">
    <location>
        <begin position="434"/>
        <end position="450"/>
    </location>
</feature>
<dbReference type="OrthoDB" id="6162700at2759"/>
<dbReference type="Proteomes" id="UP000271974">
    <property type="component" value="Unassembled WGS sequence"/>
</dbReference>
<feature type="compositionally biased region" description="Basic and acidic residues" evidence="1">
    <location>
        <begin position="118"/>
        <end position="136"/>
    </location>
</feature>
<proteinExistence type="predicted"/>
<dbReference type="InterPro" id="IPR011029">
    <property type="entry name" value="DEATH-like_dom_sf"/>
</dbReference>
<gene>
    <name evidence="2" type="ORF">EGW08_020194</name>
</gene>
<keyword evidence="3" id="KW-1185">Reference proteome</keyword>
<feature type="compositionally biased region" description="Low complexity" evidence="1">
    <location>
        <begin position="397"/>
        <end position="411"/>
    </location>
</feature>
<dbReference type="EMBL" id="RQTK01001124">
    <property type="protein sequence ID" value="RUS72047.1"/>
    <property type="molecule type" value="Genomic_DNA"/>
</dbReference>
<dbReference type="AlphaFoldDB" id="A0A3S1H4I7"/>
<evidence type="ECO:0000313" key="3">
    <source>
        <dbReference type="Proteomes" id="UP000271974"/>
    </source>
</evidence>
<feature type="compositionally biased region" description="Basic and acidic residues" evidence="1">
    <location>
        <begin position="157"/>
        <end position="168"/>
    </location>
</feature>
<evidence type="ECO:0008006" key="4">
    <source>
        <dbReference type="Google" id="ProtNLM"/>
    </source>
</evidence>
<protein>
    <recommendedName>
        <fullName evidence="4">Caspase recruitment domain-containing protein</fullName>
    </recommendedName>
</protein>
<dbReference type="Gene3D" id="1.10.533.10">
    <property type="entry name" value="Death Domain, Fas"/>
    <property type="match status" value="1"/>
</dbReference>
<feature type="region of interest" description="Disordered" evidence="1">
    <location>
        <begin position="379"/>
        <end position="498"/>
    </location>
</feature>
<feature type="region of interest" description="Disordered" evidence="1">
    <location>
        <begin position="98"/>
        <end position="179"/>
    </location>
</feature>
<reference evidence="2 3" key="1">
    <citation type="submission" date="2019-01" db="EMBL/GenBank/DDBJ databases">
        <title>A draft genome assembly of the solar-powered sea slug Elysia chlorotica.</title>
        <authorList>
            <person name="Cai H."/>
            <person name="Li Q."/>
            <person name="Fang X."/>
            <person name="Li J."/>
            <person name="Curtis N.E."/>
            <person name="Altenburger A."/>
            <person name="Shibata T."/>
            <person name="Feng M."/>
            <person name="Maeda T."/>
            <person name="Schwartz J.A."/>
            <person name="Shigenobu S."/>
            <person name="Lundholm N."/>
            <person name="Nishiyama T."/>
            <person name="Yang H."/>
            <person name="Hasebe M."/>
            <person name="Li S."/>
            <person name="Pierce S.K."/>
            <person name="Wang J."/>
        </authorList>
    </citation>
    <scope>NUCLEOTIDE SEQUENCE [LARGE SCALE GENOMIC DNA]</scope>
    <source>
        <strain evidence="2">EC2010</strain>
        <tissue evidence="2">Whole organism of an adult</tissue>
    </source>
</reference>
<sequence length="532" mass="58195">MGSFETDEKMRQFVNNNRRIFLDTLPTNVFMEEFPGLHRATRAEIRCCLKSEGDYKANSLLIDSIARLEGFGKTFIEFCKQKKQCLDLARAMQQELLKIRAPRRQRPAQDTGSRRSTRGLDGRQEGRPDRRPESSRDAGACLLAGRAPSTNFSDNQRTADKPSSDKSVLENPGSRILVPNIPAQSSENLHSVSGSDVSNSTSSFFINSNDIRQLQVFQEDSHIDEEHSIENLKAQQVFPERVSGAAVANIPPSGGRITQAVPHPSIVPSNYSGIQCTEDIAKLQNDAQHKASTIVEEAETDSQETLRKTVYASDDRRSPKSESKTTYFDVSPCDVLGMSAGFPKGKGEKDSVDNCHGATALEKGSLHAGCSSLLTESTCASTRSNFDDEPDGGRSSKVPTPLPVTLPALKPFVRGDSPTRSRCDGDPDGVSFCTVPGPLPVTVPVLEPNVSPELDDESLEEDDNQSCDETRETEGDTSDDHSAMDEESSNEDPPAHGGNLLTFATRAVTAVVFNVRALLMSTFEYLNFTRDR</sequence>
<feature type="compositionally biased region" description="Acidic residues" evidence="1">
    <location>
        <begin position="453"/>
        <end position="466"/>
    </location>
</feature>
<evidence type="ECO:0000256" key="1">
    <source>
        <dbReference type="SAM" id="MobiDB-lite"/>
    </source>
</evidence>
<comment type="caution">
    <text evidence="2">The sequence shown here is derived from an EMBL/GenBank/DDBJ whole genome shotgun (WGS) entry which is preliminary data.</text>
</comment>
<feature type="compositionally biased region" description="Basic and acidic residues" evidence="1">
    <location>
        <begin position="468"/>
        <end position="484"/>
    </location>
</feature>
<accession>A0A3S1H4I7</accession>
<evidence type="ECO:0000313" key="2">
    <source>
        <dbReference type="EMBL" id="RUS72047.1"/>
    </source>
</evidence>
<name>A0A3S1H4I7_ELYCH</name>